<dbReference type="EMBL" id="JANBPK010001131">
    <property type="protein sequence ID" value="KAJ2925684.1"/>
    <property type="molecule type" value="Genomic_DNA"/>
</dbReference>
<reference evidence="1" key="1">
    <citation type="submission" date="2022-06" db="EMBL/GenBank/DDBJ databases">
        <title>Genome Sequence of Candolleomyces eurysporus.</title>
        <authorList>
            <person name="Buettner E."/>
        </authorList>
    </citation>
    <scope>NUCLEOTIDE SEQUENCE</scope>
    <source>
        <strain evidence="1">VTCC 930004</strain>
    </source>
</reference>
<accession>A0A9W8J1H0</accession>
<dbReference type="Proteomes" id="UP001140091">
    <property type="component" value="Unassembled WGS sequence"/>
</dbReference>
<name>A0A9W8J1H0_9AGAR</name>
<evidence type="ECO:0000313" key="1">
    <source>
        <dbReference type="EMBL" id="KAJ2925684.1"/>
    </source>
</evidence>
<proteinExistence type="predicted"/>
<organism evidence="1 2">
    <name type="scientific">Candolleomyces eurysporus</name>
    <dbReference type="NCBI Taxonomy" id="2828524"/>
    <lineage>
        <taxon>Eukaryota</taxon>
        <taxon>Fungi</taxon>
        <taxon>Dikarya</taxon>
        <taxon>Basidiomycota</taxon>
        <taxon>Agaricomycotina</taxon>
        <taxon>Agaricomycetes</taxon>
        <taxon>Agaricomycetidae</taxon>
        <taxon>Agaricales</taxon>
        <taxon>Agaricineae</taxon>
        <taxon>Psathyrellaceae</taxon>
        <taxon>Candolleomyces</taxon>
    </lineage>
</organism>
<sequence length="43" mass="4864">MVASSEVACTLSPDANAMDFIVLKVFLKLLQHWYLINMKPPDL</sequence>
<gene>
    <name evidence="1" type="ORF">H1R20_g11405</name>
</gene>
<evidence type="ECO:0000313" key="2">
    <source>
        <dbReference type="Proteomes" id="UP001140091"/>
    </source>
</evidence>
<keyword evidence="2" id="KW-1185">Reference proteome</keyword>
<dbReference type="AlphaFoldDB" id="A0A9W8J1H0"/>
<comment type="caution">
    <text evidence="1">The sequence shown here is derived from an EMBL/GenBank/DDBJ whole genome shotgun (WGS) entry which is preliminary data.</text>
</comment>
<feature type="non-terminal residue" evidence="1">
    <location>
        <position position="1"/>
    </location>
</feature>
<protein>
    <submittedName>
        <fullName evidence="1">Uncharacterized protein</fullName>
    </submittedName>
</protein>